<evidence type="ECO:0000259" key="4">
    <source>
        <dbReference type="SMART" id="SM00768"/>
    </source>
</evidence>
<feature type="domain" description="X8" evidence="4">
    <location>
        <begin position="65"/>
        <end position="143"/>
    </location>
</feature>
<evidence type="ECO:0000256" key="3">
    <source>
        <dbReference type="SAM" id="SignalP"/>
    </source>
</evidence>
<dbReference type="InterPro" id="IPR044788">
    <property type="entry name" value="X8_dom_prot"/>
</dbReference>
<organism evidence="5 6">
    <name type="scientific">Striga asiatica</name>
    <name type="common">Asiatic witchweed</name>
    <name type="synonym">Buchnera asiatica</name>
    <dbReference type="NCBI Taxonomy" id="4170"/>
    <lineage>
        <taxon>Eukaryota</taxon>
        <taxon>Viridiplantae</taxon>
        <taxon>Streptophyta</taxon>
        <taxon>Embryophyta</taxon>
        <taxon>Tracheophyta</taxon>
        <taxon>Spermatophyta</taxon>
        <taxon>Magnoliopsida</taxon>
        <taxon>eudicotyledons</taxon>
        <taxon>Gunneridae</taxon>
        <taxon>Pentapetalae</taxon>
        <taxon>asterids</taxon>
        <taxon>lamiids</taxon>
        <taxon>Lamiales</taxon>
        <taxon>Orobanchaceae</taxon>
        <taxon>Buchnereae</taxon>
        <taxon>Striga</taxon>
    </lineage>
</organism>
<dbReference type="GO" id="GO:0009506">
    <property type="term" value="C:plasmodesma"/>
    <property type="evidence" value="ECO:0007669"/>
    <property type="project" value="UniProtKB-ARBA"/>
</dbReference>
<evidence type="ECO:0000313" key="6">
    <source>
        <dbReference type="Proteomes" id="UP000325081"/>
    </source>
</evidence>
<dbReference type="EMBL" id="BKCP01005838">
    <property type="protein sequence ID" value="GER40109.1"/>
    <property type="molecule type" value="Genomic_DNA"/>
</dbReference>
<keyword evidence="1 3" id="KW-0732">Signal</keyword>
<feature type="chain" id="PRO_5023025494" evidence="3">
    <location>
        <begin position="24"/>
        <end position="150"/>
    </location>
</feature>
<dbReference type="Pfam" id="PF07983">
    <property type="entry name" value="X8"/>
    <property type="match status" value="1"/>
</dbReference>
<name>A0A5A7Q4L1_STRAF</name>
<dbReference type="AlphaFoldDB" id="A0A5A7Q4L1"/>
<dbReference type="PANTHER" id="PTHR31044">
    <property type="entry name" value="BETA-1,3 GLUCANASE"/>
    <property type="match status" value="1"/>
</dbReference>
<keyword evidence="6" id="KW-1185">Reference proteome</keyword>
<accession>A0A5A7Q4L1</accession>
<reference evidence="6" key="1">
    <citation type="journal article" date="2019" name="Curr. Biol.">
        <title>Genome Sequence of Striga asiatica Provides Insight into the Evolution of Plant Parasitism.</title>
        <authorList>
            <person name="Yoshida S."/>
            <person name="Kim S."/>
            <person name="Wafula E.K."/>
            <person name="Tanskanen J."/>
            <person name="Kim Y.M."/>
            <person name="Honaas L."/>
            <person name="Yang Z."/>
            <person name="Spallek T."/>
            <person name="Conn C.E."/>
            <person name="Ichihashi Y."/>
            <person name="Cheong K."/>
            <person name="Cui S."/>
            <person name="Der J.P."/>
            <person name="Gundlach H."/>
            <person name="Jiao Y."/>
            <person name="Hori C."/>
            <person name="Ishida J.K."/>
            <person name="Kasahara H."/>
            <person name="Kiba T."/>
            <person name="Kim M.S."/>
            <person name="Koo N."/>
            <person name="Laohavisit A."/>
            <person name="Lee Y.H."/>
            <person name="Lumba S."/>
            <person name="McCourt P."/>
            <person name="Mortimer J.C."/>
            <person name="Mutuku J.M."/>
            <person name="Nomura T."/>
            <person name="Sasaki-Sekimoto Y."/>
            <person name="Seto Y."/>
            <person name="Wang Y."/>
            <person name="Wakatake T."/>
            <person name="Sakakibara H."/>
            <person name="Demura T."/>
            <person name="Yamaguchi S."/>
            <person name="Yoneyama K."/>
            <person name="Manabe R.I."/>
            <person name="Nelson D.C."/>
            <person name="Schulman A.H."/>
            <person name="Timko M.P."/>
            <person name="dePamphilis C.W."/>
            <person name="Choi D."/>
            <person name="Shirasu K."/>
        </authorList>
    </citation>
    <scope>NUCLEOTIDE SEQUENCE [LARGE SCALE GENOMIC DNA]</scope>
    <source>
        <strain evidence="6">cv. UVA1</strain>
    </source>
</reference>
<feature type="region of interest" description="Disordered" evidence="2">
    <location>
        <begin position="25"/>
        <end position="58"/>
    </location>
</feature>
<sequence length="150" mass="17047">MGCIGRWNVLLWFLFLILYGTSTVRTGNQGSRSSRQRRHTPPPPTVQRRPIQRTPPLSDSEMKISWCVARPEIVTPALKQYITSTCKRINCSQIKKGKPCYFGNDLRMEASYLLSCILHDTRNCNLEIGDLIHDDPSTGKCKFPRLAIPA</sequence>
<dbReference type="SMART" id="SM00768">
    <property type="entry name" value="X8"/>
    <property type="match status" value="1"/>
</dbReference>
<feature type="signal peptide" evidence="3">
    <location>
        <begin position="1"/>
        <end position="23"/>
    </location>
</feature>
<dbReference type="InterPro" id="IPR012946">
    <property type="entry name" value="X8"/>
</dbReference>
<proteinExistence type="predicted"/>
<protein>
    <submittedName>
        <fullName evidence="5">Carbohydrate-binding X8 domain superfamily protein</fullName>
    </submittedName>
</protein>
<dbReference type="Proteomes" id="UP000325081">
    <property type="component" value="Unassembled WGS sequence"/>
</dbReference>
<evidence type="ECO:0000256" key="2">
    <source>
        <dbReference type="SAM" id="MobiDB-lite"/>
    </source>
</evidence>
<evidence type="ECO:0000256" key="1">
    <source>
        <dbReference type="ARBA" id="ARBA00022729"/>
    </source>
</evidence>
<gene>
    <name evidence="5" type="ORF">STAS_16762</name>
</gene>
<dbReference type="PANTHER" id="PTHR31044:SF52">
    <property type="entry name" value="OS01G0631500 PROTEIN"/>
    <property type="match status" value="1"/>
</dbReference>
<evidence type="ECO:0000313" key="5">
    <source>
        <dbReference type="EMBL" id="GER40109.1"/>
    </source>
</evidence>
<comment type="caution">
    <text evidence="5">The sequence shown here is derived from an EMBL/GenBank/DDBJ whole genome shotgun (WGS) entry which is preliminary data.</text>
</comment>